<gene>
    <name evidence="1" type="ORF">AZO1586R_433</name>
</gene>
<dbReference type="EMBL" id="CAESAP020000098">
    <property type="protein sequence ID" value="CAB5496453.1"/>
    <property type="molecule type" value="Genomic_DNA"/>
</dbReference>
<name>A0ACA8ZNE2_9GAMM</name>
<protein>
    <submittedName>
        <fullName evidence="1">Uncharacterized protein</fullName>
    </submittedName>
</protein>
<keyword evidence="2" id="KW-1185">Reference proteome</keyword>
<comment type="caution">
    <text evidence="1">The sequence shown here is derived from an EMBL/GenBank/DDBJ whole genome shotgun (WGS) entry which is preliminary data.</text>
</comment>
<evidence type="ECO:0000313" key="1">
    <source>
        <dbReference type="EMBL" id="CAB5496453.1"/>
    </source>
</evidence>
<proteinExistence type="predicted"/>
<dbReference type="Proteomes" id="UP000635628">
    <property type="component" value="Unassembled WGS sequence"/>
</dbReference>
<evidence type="ECO:0000313" key="2">
    <source>
        <dbReference type="Proteomes" id="UP000635628"/>
    </source>
</evidence>
<sequence length="189" mass="20738">MKTQLKVVALSVLVATSTYAQENKDMYFGLGMAQSKSNGSEYINDGVGNTTLVDLQYKKKNWKALIGMRLDSNWSIEGQYIDFSTADVTANGVETGIDMSGKSLGVAGLYHFNPQGDYSPFVKLGWHYWDLDLTSPVGSVSGDGNHAFYGIGIDGKINETIKYRVEFERMSLDDGDNMNNIGVGLLFGF</sequence>
<organism evidence="1 2">
    <name type="scientific">Bathymodiolus azoricus thioautotrophic gill symbiont</name>
    <dbReference type="NCBI Taxonomy" id="235205"/>
    <lineage>
        <taxon>Bacteria</taxon>
        <taxon>Pseudomonadati</taxon>
        <taxon>Pseudomonadota</taxon>
        <taxon>Gammaproteobacteria</taxon>
        <taxon>sulfur-oxidizing symbionts</taxon>
    </lineage>
</organism>
<accession>A0ACA8ZNE2</accession>
<reference evidence="1" key="1">
    <citation type="submission" date="2020-05" db="EMBL/GenBank/DDBJ databases">
        <authorList>
            <person name="Petersen J."/>
            <person name="Sayavedra L."/>
        </authorList>
    </citation>
    <scope>NUCLEOTIDE SEQUENCE</scope>
    <source>
        <strain evidence="1">B azoricus SOX Menez Gwen</strain>
    </source>
</reference>